<feature type="signal peptide" evidence="1">
    <location>
        <begin position="1"/>
        <end position="23"/>
    </location>
</feature>
<name>A0ABT9SSW6_9GAMM</name>
<gene>
    <name evidence="2" type="ORF">J2T07_000240</name>
</gene>
<evidence type="ECO:0000313" key="2">
    <source>
        <dbReference type="EMBL" id="MDQ0008081.1"/>
    </source>
</evidence>
<sequence>MSQKRTIVLSMALACSVPMVASATDAHREANFTGPLVTPAVNSMPAGMFNIEPYLIHTNTRGSYDNAGGRKERKPTVRQWQVAMPLTYALTDTQFVQLTLNASRTSGDGLHSDGMRMGDSAIRFQQRLRGPDADGGGLVLALALQQRLPTGKYHHLDTNPLNGTGNGAMRTTVAFGAQQLHWLDDGHALRWRTQLAWSPSPGRIRVRDGSVYGTQSGFRGQARLGQAWNASIAAEYVLDPRWVLVGEAIWNRASAVTLHGNAGDGSPVAHRLAPSQEFSLAPAVEYHFSPNLGLIAGVQFTVAGRNTADYVAPQVALNMVF</sequence>
<organism evidence="2 3">
    <name type="scientific">Luteibacter jiangsuensis</name>
    <dbReference type="NCBI Taxonomy" id="637577"/>
    <lineage>
        <taxon>Bacteria</taxon>
        <taxon>Pseudomonadati</taxon>
        <taxon>Pseudomonadota</taxon>
        <taxon>Gammaproteobacteria</taxon>
        <taxon>Lysobacterales</taxon>
        <taxon>Rhodanobacteraceae</taxon>
        <taxon>Luteibacter</taxon>
    </lineage>
</organism>
<dbReference type="Proteomes" id="UP001237737">
    <property type="component" value="Unassembled WGS sequence"/>
</dbReference>
<evidence type="ECO:0000256" key="1">
    <source>
        <dbReference type="SAM" id="SignalP"/>
    </source>
</evidence>
<feature type="chain" id="PRO_5046942716" description="Outer membrane beta-barrel porin/alpha-amylase" evidence="1">
    <location>
        <begin position="24"/>
        <end position="321"/>
    </location>
</feature>
<proteinExistence type="predicted"/>
<dbReference type="EMBL" id="JAUSSK010000001">
    <property type="protein sequence ID" value="MDQ0008081.1"/>
    <property type="molecule type" value="Genomic_DNA"/>
</dbReference>
<keyword evidence="1" id="KW-0732">Signal</keyword>
<protein>
    <recommendedName>
        <fullName evidence="4">Outer membrane beta-barrel porin/alpha-amylase</fullName>
    </recommendedName>
</protein>
<evidence type="ECO:0008006" key="4">
    <source>
        <dbReference type="Google" id="ProtNLM"/>
    </source>
</evidence>
<dbReference type="RefSeq" id="WP_306846736.1">
    <property type="nucleotide sequence ID" value="NZ_JAUSSK010000001.1"/>
</dbReference>
<keyword evidence="3" id="KW-1185">Reference proteome</keyword>
<reference evidence="2 3" key="1">
    <citation type="submission" date="2023-07" db="EMBL/GenBank/DDBJ databases">
        <title>Sorghum-associated microbial communities from plants grown in Nebraska, USA.</title>
        <authorList>
            <person name="Schachtman D."/>
        </authorList>
    </citation>
    <scope>NUCLEOTIDE SEQUENCE [LARGE SCALE GENOMIC DNA]</scope>
    <source>
        <strain evidence="2 3">CC60</strain>
    </source>
</reference>
<comment type="caution">
    <text evidence="2">The sequence shown here is derived from an EMBL/GenBank/DDBJ whole genome shotgun (WGS) entry which is preliminary data.</text>
</comment>
<dbReference type="InterPro" id="IPR025737">
    <property type="entry name" value="FApF"/>
</dbReference>
<evidence type="ECO:0000313" key="3">
    <source>
        <dbReference type="Proteomes" id="UP001237737"/>
    </source>
</evidence>
<dbReference type="Pfam" id="PF13557">
    <property type="entry name" value="Phenol_MetA_deg"/>
    <property type="match status" value="1"/>
</dbReference>
<accession>A0ABT9SSW6</accession>